<keyword evidence="5" id="KW-0378">Hydrolase</keyword>
<evidence type="ECO:0000259" key="4">
    <source>
        <dbReference type="Pfam" id="PF00884"/>
    </source>
</evidence>
<accession>B7FQ28</accession>
<gene>
    <name evidence="5" type="ORF">PHATRDRAFT_42934</name>
</gene>
<dbReference type="RefSeq" id="XP_002176810.1">
    <property type="nucleotide sequence ID" value="XM_002176774.1"/>
</dbReference>
<dbReference type="Gene3D" id="3.30.1120.10">
    <property type="match status" value="1"/>
</dbReference>
<dbReference type="OMA" id="HEHCVFI"/>
<evidence type="ECO:0000256" key="2">
    <source>
        <dbReference type="ARBA" id="ARBA00022837"/>
    </source>
</evidence>
<dbReference type="GeneID" id="7196188"/>
<dbReference type="AlphaFoldDB" id="B7FQ28"/>
<dbReference type="GO" id="GO:0003943">
    <property type="term" value="F:N-acetylgalactosamine-4-sulfatase activity"/>
    <property type="evidence" value="ECO:0007669"/>
    <property type="project" value="UniProtKB-EC"/>
</dbReference>
<name>B7FQ28_PHATC</name>
<evidence type="ECO:0000256" key="3">
    <source>
        <dbReference type="ARBA" id="ARBA00023180"/>
    </source>
</evidence>
<protein>
    <submittedName>
        <fullName evidence="5">Arylsulfatase</fullName>
        <ecNumber evidence="5">3.1.6.12</ecNumber>
    </submittedName>
</protein>
<dbReference type="InterPro" id="IPR017850">
    <property type="entry name" value="Alkaline_phosphatase_core_sf"/>
</dbReference>
<reference evidence="5 6" key="1">
    <citation type="journal article" date="2008" name="Nature">
        <title>The Phaeodactylum genome reveals the evolutionary history of diatom genomes.</title>
        <authorList>
            <person name="Bowler C."/>
            <person name="Allen A.E."/>
            <person name="Badger J.H."/>
            <person name="Grimwood J."/>
            <person name="Jabbari K."/>
            <person name="Kuo A."/>
            <person name="Maheswari U."/>
            <person name="Martens C."/>
            <person name="Maumus F."/>
            <person name="Otillar R.P."/>
            <person name="Rayko E."/>
            <person name="Salamov A."/>
            <person name="Vandepoele K."/>
            <person name="Beszteri B."/>
            <person name="Gruber A."/>
            <person name="Heijde M."/>
            <person name="Katinka M."/>
            <person name="Mock T."/>
            <person name="Valentin K."/>
            <person name="Verret F."/>
            <person name="Berges J.A."/>
            <person name="Brownlee C."/>
            <person name="Cadoret J.P."/>
            <person name="Chiovitti A."/>
            <person name="Choi C.J."/>
            <person name="Coesel S."/>
            <person name="De Martino A."/>
            <person name="Detter J.C."/>
            <person name="Durkin C."/>
            <person name="Falciatore A."/>
            <person name="Fournet J."/>
            <person name="Haruta M."/>
            <person name="Huysman M.J."/>
            <person name="Jenkins B.D."/>
            <person name="Jiroutova K."/>
            <person name="Jorgensen R.E."/>
            <person name="Joubert Y."/>
            <person name="Kaplan A."/>
            <person name="Kroger N."/>
            <person name="Kroth P.G."/>
            <person name="La Roche J."/>
            <person name="Lindquist E."/>
            <person name="Lommer M."/>
            <person name="Martin-Jezequel V."/>
            <person name="Lopez P.J."/>
            <person name="Lucas S."/>
            <person name="Mangogna M."/>
            <person name="McGinnis K."/>
            <person name="Medlin L.K."/>
            <person name="Montsant A."/>
            <person name="Oudot-Le Secq M.P."/>
            <person name="Napoli C."/>
            <person name="Obornik M."/>
            <person name="Parker M.S."/>
            <person name="Petit J.L."/>
            <person name="Porcel B.M."/>
            <person name="Poulsen N."/>
            <person name="Robison M."/>
            <person name="Rychlewski L."/>
            <person name="Rynearson T.A."/>
            <person name="Schmutz J."/>
            <person name="Shapiro H."/>
            <person name="Siaut M."/>
            <person name="Stanley M."/>
            <person name="Sussman M.R."/>
            <person name="Taylor A.R."/>
            <person name="Vardi A."/>
            <person name="von Dassow P."/>
            <person name="Vyverman W."/>
            <person name="Willis A."/>
            <person name="Wyrwicz L.S."/>
            <person name="Rokhsar D.S."/>
            <person name="Weissenbach J."/>
            <person name="Armbrust E.V."/>
            <person name="Green B.R."/>
            <person name="Van de Peer Y."/>
            <person name="Grigoriev I.V."/>
        </authorList>
    </citation>
    <scope>NUCLEOTIDE SEQUENCE [LARGE SCALE GENOMIC DNA]</scope>
    <source>
        <strain evidence="5 6">CCAP 1055/1</strain>
    </source>
</reference>
<keyword evidence="1" id="KW-0479">Metal-binding</keyword>
<dbReference type="EMBL" id="CM000605">
    <property type="protein sequence ID" value="EEC51273.1"/>
    <property type="molecule type" value="Genomic_DNA"/>
</dbReference>
<dbReference type="OrthoDB" id="408574at2759"/>
<dbReference type="PaxDb" id="2850-Phatr42934"/>
<evidence type="ECO:0000313" key="5">
    <source>
        <dbReference type="EMBL" id="EEC51273.1"/>
    </source>
</evidence>
<sequence length="564" mass="63148">MRVRHDRLRLTRPWISLRTFYLAASLCSGKTWCLPETQGSTTSDNHASAVEGITNTNSSSFFRPHILMIIMDDLGSHDLGIHENSGIQTPHADQLARDGLYLDQYYVLPYCSPTRASLLSGRYPLHTGCHTIVNDWETQGLPLDEETLPQVLRRAGYQAHAVGKWHVGHSRWTQTPTFRGFQSFFGFYLGAQDYNTHIKQGERGNAYEMHWDARGKCGRDCSRLVDERGNYSTHVFTREAIRVIENHPQRPHEPLFLYLAHQAVHWPDQVPETYRKFYEGATYSNWTDQRKTYAGMLSAADESIGNVTKALQDAGMWENTLVVFTTDNGGPTAVCAAQGSSNYPKRGGKCTVYEGGTTGDGFVSGPAWNKVARSRKKEYSETLELYSKVFHVVDWLPTLARMTGATPNGKPLDGVNQWDSMLQREPSAPPPREEVFVGYAYFGNQWYGPAIRYKHWKLIQGQSGGPETSHDLPPGSFLPAPGGAPGEYQLYDLQSDPSETQNIASSYPLIVQILQGKLIEYHASFVPPISNDPTCPFTGTTNTSTFGPTWLPWCEGSSELLVYT</sequence>
<proteinExistence type="predicted"/>
<dbReference type="HOGENOM" id="CLU_006332_10_0_1"/>
<dbReference type="KEGG" id="pti:PHATRDRAFT_42934"/>
<dbReference type="PANTHER" id="PTHR10342:SF274">
    <property type="entry name" value="ARYLSULFATASE B"/>
    <property type="match status" value="1"/>
</dbReference>
<evidence type="ECO:0000313" key="6">
    <source>
        <dbReference type="Proteomes" id="UP000000759"/>
    </source>
</evidence>
<dbReference type="Pfam" id="PF00884">
    <property type="entry name" value="Sulfatase"/>
    <property type="match status" value="1"/>
</dbReference>
<dbReference type="GO" id="GO:0046872">
    <property type="term" value="F:metal ion binding"/>
    <property type="evidence" value="ECO:0007669"/>
    <property type="project" value="UniProtKB-KW"/>
</dbReference>
<dbReference type="STRING" id="556484.B7FQ28"/>
<dbReference type="Proteomes" id="UP000000759">
    <property type="component" value="Chromosome 1"/>
</dbReference>
<dbReference type="Gene3D" id="3.40.720.10">
    <property type="entry name" value="Alkaline Phosphatase, subunit A"/>
    <property type="match status" value="1"/>
</dbReference>
<dbReference type="EC" id="3.1.6.12" evidence="5"/>
<feature type="domain" description="Sulfatase N-terminal" evidence="4">
    <location>
        <begin position="64"/>
        <end position="404"/>
    </location>
</feature>
<dbReference type="PANTHER" id="PTHR10342">
    <property type="entry name" value="ARYLSULFATASE"/>
    <property type="match status" value="1"/>
</dbReference>
<dbReference type="eggNOG" id="KOG3867">
    <property type="taxonomic scope" value="Eukaryota"/>
</dbReference>
<organism evidence="5 6">
    <name type="scientific">Phaeodactylum tricornutum (strain CCAP 1055/1)</name>
    <dbReference type="NCBI Taxonomy" id="556484"/>
    <lineage>
        <taxon>Eukaryota</taxon>
        <taxon>Sar</taxon>
        <taxon>Stramenopiles</taxon>
        <taxon>Ochrophyta</taxon>
        <taxon>Bacillariophyta</taxon>
        <taxon>Bacillariophyceae</taxon>
        <taxon>Bacillariophycidae</taxon>
        <taxon>Naviculales</taxon>
        <taxon>Phaeodactylaceae</taxon>
        <taxon>Phaeodactylum</taxon>
    </lineage>
</organism>
<dbReference type="InterPro" id="IPR000917">
    <property type="entry name" value="Sulfatase_N"/>
</dbReference>
<evidence type="ECO:0000256" key="1">
    <source>
        <dbReference type="ARBA" id="ARBA00022723"/>
    </source>
</evidence>
<dbReference type="SUPFAM" id="SSF53649">
    <property type="entry name" value="Alkaline phosphatase-like"/>
    <property type="match status" value="1"/>
</dbReference>
<keyword evidence="3" id="KW-0325">Glycoprotein</keyword>
<reference evidence="6" key="2">
    <citation type="submission" date="2008-08" db="EMBL/GenBank/DDBJ databases">
        <authorList>
            <consortium name="Diatom Consortium"/>
            <person name="Grigoriev I."/>
            <person name="Grimwood J."/>
            <person name="Kuo A."/>
            <person name="Otillar R.P."/>
            <person name="Salamov A."/>
            <person name="Detter J.C."/>
            <person name="Lindquist E."/>
            <person name="Shapiro H."/>
            <person name="Lucas S."/>
            <person name="Glavina del Rio T."/>
            <person name="Pitluck S."/>
            <person name="Rokhsar D."/>
            <person name="Bowler C."/>
        </authorList>
    </citation>
    <scope>GENOME REANNOTATION</scope>
    <source>
        <strain evidence="6">CCAP 1055/1</strain>
    </source>
</reference>
<keyword evidence="2" id="KW-0106">Calcium</keyword>
<dbReference type="InParanoid" id="B7FQ28"/>
<keyword evidence="6" id="KW-1185">Reference proteome</keyword>
<dbReference type="InterPro" id="IPR047115">
    <property type="entry name" value="ARSB"/>
</dbReference>
<dbReference type="CDD" id="cd16029">
    <property type="entry name" value="4-S"/>
    <property type="match status" value="1"/>
</dbReference>